<gene>
    <name evidence="1" type="ORF">PK35_02965</name>
</gene>
<dbReference type="AlphaFoldDB" id="A0A0D7W7Q7"/>
<name>A0A0D7W7Q7_9FLAO</name>
<evidence type="ECO:0000313" key="2">
    <source>
        <dbReference type="Proteomes" id="UP000032361"/>
    </source>
</evidence>
<dbReference type="EMBL" id="JTDV01000001">
    <property type="protein sequence ID" value="KJD34733.1"/>
    <property type="molecule type" value="Genomic_DNA"/>
</dbReference>
<dbReference type="OrthoDB" id="1466621at2"/>
<dbReference type="InterPro" id="IPR023296">
    <property type="entry name" value="Glyco_hydro_beta-prop_sf"/>
</dbReference>
<keyword evidence="2" id="KW-1185">Reference proteome</keyword>
<organism evidence="1 2">
    <name type="scientific">Neotamlana nanhaiensis</name>
    <dbReference type="NCBI Taxonomy" id="1382798"/>
    <lineage>
        <taxon>Bacteria</taxon>
        <taxon>Pseudomonadati</taxon>
        <taxon>Bacteroidota</taxon>
        <taxon>Flavobacteriia</taxon>
        <taxon>Flavobacteriales</taxon>
        <taxon>Flavobacteriaceae</taxon>
        <taxon>Neotamlana</taxon>
    </lineage>
</organism>
<evidence type="ECO:0000313" key="1">
    <source>
        <dbReference type="EMBL" id="KJD34733.1"/>
    </source>
</evidence>
<protein>
    <submittedName>
        <fullName evidence="1">Uncharacterized protein</fullName>
    </submittedName>
</protein>
<dbReference type="STRING" id="1382798.PK35_02965"/>
<proteinExistence type="predicted"/>
<dbReference type="Gene3D" id="2.60.40.2340">
    <property type="match status" value="1"/>
</dbReference>
<dbReference type="Gene3D" id="2.115.10.20">
    <property type="entry name" value="Glycosyl hydrolase domain, family 43"/>
    <property type="match status" value="1"/>
</dbReference>
<dbReference type="SUPFAM" id="SSF75005">
    <property type="entry name" value="Arabinanase/levansucrase/invertase"/>
    <property type="match status" value="1"/>
</dbReference>
<sequence>MRLPVKVGTDISNLDPEFEAFKGVNISPDGPQDFSKGVVTYIIYIEGKGVKEYRVMVSKDHNPVLEGGYADPEVLYSHKTEKYYIYPTSDGFHNWSGTYFKTFSSDNFISSKDLGVMVSAMISLWNFT</sequence>
<accession>A0A0D7W7Q7</accession>
<dbReference type="RefSeq" id="WP_044625122.1">
    <property type="nucleotide sequence ID" value="NZ_JTDV01000001.1"/>
</dbReference>
<dbReference type="Proteomes" id="UP000032361">
    <property type="component" value="Unassembled WGS sequence"/>
</dbReference>
<reference evidence="1 2" key="1">
    <citation type="journal article" date="2015" name="Antonie Van Leeuwenhoek">
        <title>Tamlana nanhaiensis sp. nov., isolated from surface seawater collected from the South China Sea.</title>
        <authorList>
            <person name="Liu X."/>
            <person name="Lai Q."/>
            <person name="Du Y."/>
            <person name="Li G."/>
            <person name="Sun F."/>
            <person name="Shao Z."/>
        </authorList>
    </citation>
    <scope>NUCLEOTIDE SEQUENCE [LARGE SCALE GENOMIC DNA]</scope>
    <source>
        <strain evidence="1 2">FHC16</strain>
    </source>
</reference>
<dbReference type="PATRIC" id="fig|1382798.3.peg.601"/>
<comment type="caution">
    <text evidence="1">The sequence shown here is derived from an EMBL/GenBank/DDBJ whole genome shotgun (WGS) entry which is preliminary data.</text>
</comment>